<keyword evidence="4 6" id="KW-1133">Transmembrane helix</keyword>
<evidence type="ECO:0000256" key="1">
    <source>
        <dbReference type="ARBA" id="ARBA00004141"/>
    </source>
</evidence>
<sequence length="267" mass="29941">MMPTMLLNFVYPPPPSLFLAATSVISFTALSFSGISEVSDKHLQYSKFWNANPPPRANPIRLSGRTGMLLLYAPALAAAVASFAVPGVVTTTRSQLLSLALSLHFFKRVFEVLFIHQFSGQMVLDSAILISSSYFIGTVSMIYAQYLTQGISEPAINLEYAGVVLFLVGIMGNFYHHFLLSKLRVKGDKGYKIPKRGLFNLVICPHYLFEIVDFVGVSLISPTVFSWSFTFGTFFYLMGRSYATRKWYLSKFPNFPKNVKSLIPYIF</sequence>
<dbReference type="GO" id="GO:0016627">
    <property type="term" value="F:oxidoreductase activity, acting on the CH-CH group of donors"/>
    <property type="evidence" value="ECO:0007669"/>
    <property type="project" value="InterPro"/>
</dbReference>
<evidence type="ECO:0000256" key="5">
    <source>
        <dbReference type="ARBA" id="ARBA00023136"/>
    </source>
</evidence>
<dbReference type="OrthoDB" id="5788137at2759"/>
<feature type="domain" description="3-oxo-5-alpha-steroid 4-dehydrogenase C-terminal" evidence="7">
    <location>
        <begin position="137"/>
        <end position="267"/>
    </location>
</feature>
<evidence type="ECO:0000313" key="8">
    <source>
        <dbReference type="Proteomes" id="UP000504607"/>
    </source>
</evidence>
<dbReference type="AlphaFoldDB" id="A0A6I9QJ13"/>
<evidence type="ECO:0000256" key="2">
    <source>
        <dbReference type="ARBA" id="ARBA00007742"/>
    </source>
</evidence>
<dbReference type="RefSeq" id="XP_010910466.1">
    <property type="nucleotide sequence ID" value="XM_010912164.3"/>
</dbReference>
<feature type="transmembrane region" description="Helical" evidence="6">
    <location>
        <begin position="225"/>
        <end position="243"/>
    </location>
</feature>
<dbReference type="PROSITE" id="PS50244">
    <property type="entry name" value="S5A_REDUCTASE"/>
    <property type="match status" value="1"/>
</dbReference>
<name>A0A6I9QJ13_ELAGV</name>
<dbReference type="PANTHER" id="PTHR10556:SF35">
    <property type="entry name" value="3-OXO-5-ALPHA-STEROID 4-DEHYDROGENASE FAMILY PROTEIN"/>
    <property type="match status" value="1"/>
</dbReference>
<dbReference type="InterPro" id="IPR039357">
    <property type="entry name" value="SRD5A/TECR"/>
</dbReference>
<evidence type="ECO:0000256" key="3">
    <source>
        <dbReference type="ARBA" id="ARBA00022692"/>
    </source>
</evidence>
<feature type="transmembrane region" description="Helical" evidence="6">
    <location>
        <begin position="158"/>
        <end position="176"/>
    </location>
</feature>
<dbReference type="RefSeq" id="XP_073107877.1">
    <property type="nucleotide sequence ID" value="XM_073251776.1"/>
</dbReference>
<feature type="transmembrane region" description="Helical" evidence="6">
    <location>
        <begin position="16"/>
        <end position="35"/>
    </location>
</feature>
<protein>
    <submittedName>
        <fullName evidence="9">3-oxo-5-alpha-steroid 4-dehydrogenase 1</fullName>
    </submittedName>
</protein>
<comment type="similarity">
    <text evidence="2">Belongs to the steroid 5-alpha reductase family.</text>
</comment>
<dbReference type="Proteomes" id="UP000504607">
    <property type="component" value="Unplaced"/>
</dbReference>
<dbReference type="FunCoup" id="A0A6I9QJ13">
    <property type="interactions" value="771"/>
</dbReference>
<evidence type="ECO:0000259" key="7">
    <source>
        <dbReference type="Pfam" id="PF02544"/>
    </source>
</evidence>
<proteinExistence type="inferred from homology"/>
<keyword evidence="5 6" id="KW-0472">Membrane</keyword>
<gene>
    <name evidence="9" type="primary">LOC105036394</name>
</gene>
<comment type="subcellular location">
    <subcellularLocation>
        <location evidence="1">Membrane</location>
        <topology evidence="1">Multi-pass membrane protein</topology>
    </subcellularLocation>
</comment>
<feature type="transmembrane region" description="Helical" evidence="6">
    <location>
        <begin position="69"/>
        <end position="89"/>
    </location>
</feature>
<organism evidence="8 9">
    <name type="scientific">Elaeis guineensis var. tenera</name>
    <name type="common">Oil palm</name>
    <dbReference type="NCBI Taxonomy" id="51953"/>
    <lineage>
        <taxon>Eukaryota</taxon>
        <taxon>Viridiplantae</taxon>
        <taxon>Streptophyta</taxon>
        <taxon>Embryophyta</taxon>
        <taxon>Tracheophyta</taxon>
        <taxon>Spermatophyta</taxon>
        <taxon>Magnoliopsida</taxon>
        <taxon>Liliopsida</taxon>
        <taxon>Arecaceae</taxon>
        <taxon>Arecoideae</taxon>
        <taxon>Cocoseae</taxon>
        <taxon>Elaeidinae</taxon>
        <taxon>Elaeis</taxon>
    </lineage>
</organism>
<evidence type="ECO:0000313" key="9">
    <source>
        <dbReference type="RefSeq" id="XP_010910466.1"/>
    </source>
</evidence>
<evidence type="ECO:0000256" key="6">
    <source>
        <dbReference type="SAM" id="Phobius"/>
    </source>
</evidence>
<dbReference type="FunFam" id="1.20.120.1630:FF:000017">
    <property type="entry name" value="3-oxo-5-alpha-steroid 4-dehydrogenase family protein"/>
    <property type="match status" value="1"/>
</dbReference>
<dbReference type="InParanoid" id="A0A6I9QJ13"/>
<dbReference type="GeneID" id="105036394"/>
<dbReference type="GO" id="GO:0006629">
    <property type="term" value="P:lipid metabolic process"/>
    <property type="evidence" value="ECO:0007669"/>
    <property type="project" value="InterPro"/>
</dbReference>
<keyword evidence="8" id="KW-1185">Reference proteome</keyword>
<dbReference type="Pfam" id="PF02544">
    <property type="entry name" value="Steroid_dh"/>
    <property type="match status" value="1"/>
</dbReference>
<feature type="transmembrane region" description="Helical" evidence="6">
    <location>
        <begin position="127"/>
        <end position="146"/>
    </location>
</feature>
<reference evidence="9" key="1">
    <citation type="submission" date="2025-08" db="UniProtKB">
        <authorList>
            <consortium name="RefSeq"/>
        </authorList>
    </citation>
    <scope>IDENTIFICATION</scope>
</reference>
<keyword evidence="3 6" id="KW-0812">Transmembrane</keyword>
<evidence type="ECO:0000256" key="4">
    <source>
        <dbReference type="ARBA" id="ARBA00022989"/>
    </source>
</evidence>
<dbReference type="GO" id="GO:0016020">
    <property type="term" value="C:membrane"/>
    <property type="evidence" value="ECO:0007669"/>
    <property type="project" value="UniProtKB-SubCell"/>
</dbReference>
<accession>A0A6I9QJ13</accession>
<dbReference type="InterPro" id="IPR001104">
    <property type="entry name" value="3-oxo-5_a-steroid_4-DH_C"/>
</dbReference>
<dbReference type="PANTHER" id="PTHR10556">
    <property type="entry name" value="3-OXO-5-ALPHA-STEROID 4-DEHYDROGENASE"/>
    <property type="match status" value="1"/>
</dbReference>
<dbReference type="Gene3D" id="1.20.120.1630">
    <property type="match status" value="1"/>
</dbReference>